<accession>A0A4Q0XCH8</accession>
<dbReference type="InterPro" id="IPR026444">
    <property type="entry name" value="Secre_tail"/>
</dbReference>
<sequence>MRLIYLLITLASCQISLGQKGLYIAPEAYLNTENSVITIVDGDFVNASNSTLNGGFLQMKGLDTQPHRLILKDENTLDYLQLYDTSVVELDGQLVLNKEILFLDTSKFEMTSDSHVTLGPTAEIVGEFDDNTIIGADGTYIKTTRNHTAGVGNDFGLIGVHVTNGTTSMESTEIYRRYGIFDINGNPTVKRYYEINPTVNEALDINARFYLSDVDLNGLERTSLAAFRSTDNGTTFTNEGGTPSTYFHLVEHIDSFSLWTFADASTLAIESIGDLNNSITIAPNPANYTVNITSNLGNVINAIELFTLSGQKMDTNLNTDNTFDVRSLADGIYILKIISQHGLVTKKLIVKR</sequence>
<reference evidence="3 4" key="1">
    <citation type="submission" date="2019-01" db="EMBL/GenBank/DDBJ databases">
        <title>Genome sequence of the Antarctic species Gelidibacter gilvus ACAM 158(T).</title>
        <authorList>
            <person name="Bowman J.P."/>
        </authorList>
    </citation>
    <scope>NUCLEOTIDE SEQUENCE [LARGE SCALE GENOMIC DNA]</scope>
    <source>
        <strain evidence="3 4">IC158</strain>
    </source>
</reference>
<dbReference type="Pfam" id="PF18962">
    <property type="entry name" value="Por_Secre_tail"/>
    <property type="match status" value="1"/>
</dbReference>
<proteinExistence type="predicted"/>
<organism evidence="3 4">
    <name type="scientific">Gelidibacter gilvus</name>
    <dbReference type="NCBI Taxonomy" id="59602"/>
    <lineage>
        <taxon>Bacteria</taxon>
        <taxon>Pseudomonadati</taxon>
        <taxon>Bacteroidota</taxon>
        <taxon>Flavobacteriia</taxon>
        <taxon>Flavobacteriales</taxon>
        <taxon>Flavobacteriaceae</taxon>
        <taxon>Gelidibacter</taxon>
    </lineage>
</organism>
<dbReference type="NCBIfam" id="TIGR04183">
    <property type="entry name" value="Por_Secre_tail"/>
    <property type="match status" value="1"/>
</dbReference>
<evidence type="ECO:0000256" key="1">
    <source>
        <dbReference type="ARBA" id="ARBA00022729"/>
    </source>
</evidence>
<name>A0A4Q0XCH8_9FLAO</name>
<dbReference type="OrthoDB" id="665228at2"/>
<dbReference type="EMBL" id="SDDZ01000017">
    <property type="protein sequence ID" value="RXJ44454.1"/>
    <property type="molecule type" value="Genomic_DNA"/>
</dbReference>
<dbReference type="Proteomes" id="UP000289792">
    <property type="component" value="Unassembled WGS sequence"/>
</dbReference>
<evidence type="ECO:0000313" key="4">
    <source>
        <dbReference type="Proteomes" id="UP000289792"/>
    </source>
</evidence>
<evidence type="ECO:0000313" key="3">
    <source>
        <dbReference type="EMBL" id="RXJ44454.1"/>
    </source>
</evidence>
<protein>
    <submittedName>
        <fullName evidence="3">T9SS type A sorting domain-containing protein</fullName>
    </submittedName>
</protein>
<dbReference type="AlphaFoldDB" id="A0A4Q0XCH8"/>
<comment type="caution">
    <text evidence="3">The sequence shown here is derived from an EMBL/GenBank/DDBJ whole genome shotgun (WGS) entry which is preliminary data.</text>
</comment>
<feature type="domain" description="Secretion system C-terminal sorting" evidence="2">
    <location>
        <begin position="282"/>
        <end position="350"/>
    </location>
</feature>
<gene>
    <name evidence="3" type="ORF">ESZ48_17465</name>
</gene>
<keyword evidence="4" id="KW-1185">Reference proteome</keyword>
<dbReference type="RefSeq" id="WP_129018793.1">
    <property type="nucleotide sequence ID" value="NZ_SDDZ01000017.1"/>
</dbReference>
<evidence type="ECO:0000259" key="2">
    <source>
        <dbReference type="Pfam" id="PF18962"/>
    </source>
</evidence>
<keyword evidence="1" id="KW-0732">Signal</keyword>